<accession>A0A829GQ21</accession>
<organism evidence="2 3">
    <name type="scientific">Lacticaseibacillus paracasei subsp. paracasei Lpp14</name>
    <dbReference type="NCBI Taxonomy" id="1256204"/>
    <lineage>
        <taxon>Bacteria</taxon>
        <taxon>Bacillati</taxon>
        <taxon>Bacillota</taxon>
        <taxon>Bacilli</taxon>
        <taxon>Lactobacillales</taxon>
        <taxon>Lactobacillaceae</taxon>
        <taxon>Lacticaseibacillus</taxon>
    </lineage>
</organism>
<feature type="non-terminal residue" evidence="2">
    <location>
        <position position="81"/>
    </location>
</feature>
<evidence type="ECO:0000259" key="1">
    <source>
        <dbReference type="Pfam" id="PF10543"/>
    </source>
</evidence>
<reference evidence="2 3" key="1">
    <citation type="journal article" date="2013" name="PLoS ONE">
        <title>Lactobacillus paracasei comparative genomics: towards species pan-genome definition and exploitation of diversity.</title>
        <authorList>
            <person name="Smokvina T."/>
            <person name="Wels M."/>
            <person name="Polka J."/>
            <person name="Chervaux C."/>
            <person name="Brisse S."/>
            <person name="Boekhorst J."/>
            <person name="van Hylckama Vlieg J.E."/>
            <person name="Siezen R.J."/>
        </authorList>
    </citation>
    <scope>NUCLEOTIDE SEQUENCE [LARGE SCALE GENOMIC DNA]</scope>
    <source>
        <strain evidence="2 3">Lpp14</strain>
    </source>
</reference>
<gene>
    <name evidence="2" type="ORF">Lpp14_08064</name>
</gene>
<evidence type="ECO:0000313" key="3">
    <source>
        <dbReference type="Proteomes" id="UP000014264"/>
    </source>
</evidence>
<sequence length="81" mass="9040">MKEGNALNEPQPIEQNGQRVLTTEQLAELYGTTVGVVQMNFKRNSNKFIEGKHFLKLEGEQLRAFKNEPTNCGFVGKNASA</sequence>
<dbReference type="AlphaFoldDB" id="A0A829GQ21"/>
<dbReference type="Proteomes" id="UP000014264">
    <property type="component" value="Unassembled WGS sequence"/>
</dbReference>
<protein>
    <submittedName>
        <fullName evidence="2">Phage anti-repressor protein</fullName>
    </submittedName>
</protein>
<evidence type="ECO:0000313" key="2">
    <source>
        <dbReference type="EMBL" id="EPC62367.1"/>
    </source>
</evidence>
<proteinExistence type="predicted"/>
<feature type="domain" description="KilA-N DNA-binding" evidence="1">
    <location>
        <begin position="11"/>
        <end position="65"/>
    </location>
</feature>
<comment type="caution">
    <text evidence="2">The sequence shown here is derived from an EMBL/GenBank/DDBJ whole genome shotgun (WGS) entry which is preliminary data.</text>
</comment>
<dbReference type="EMBL" id="ANJZ01000194">
    <property type="protein sequence ID" value="EPC62367.1"/>
    <property type="molecule type" value="Genomic_DNA"/>
</dbReference>
<dbReference type="InterPro" id="IPR018873">
    <property type="entry name" value="KilA-N_DNA-bd_domain"/>
</dbReference>
<dbReference type="Pfam" id="PF10543">
    <property type="entry name" value="ORF6N"/>
    <property type="match status" value="1"/>
</dbReference>
<name>A0A829GQ21_LACPA</name>